<comment type="caution">
    <text evidence="2">The sequence shown here is derived from an EMBL/GenBank/DDBJ whole genome shotgun (WGS) entry which is preliminary data.</text>
</comment>
<sequence length="188" mass="21015">MKGINMSTTKSTTSKGVATSNTTKGATTKKASTSECKKVGHKQLPLDTMVACTNMTSGKLIYISTRQMGFTIEWEHEGDVEYIELGELVTMRNSQRAFFEKNWIAIEDPEVKKFLRVNAYYDGIPSIDDYEDLFNKPDSEILEILKGVPDGFKEILANKASKMISDGTIDSRKTIALLKSELNLDIEE</sequence>
<evidence type="ECO:0000313" key="2">
    <source>
        <dbReference type="EMBL" id="MDB8741070.1"/>
    </source>
</evidence>
<protein>
    <submittedName>
        <fullName evidence="2">Uncharacterized protein</fullName>
    </submittedName>
</protein>
<feature type="region of interest" description="Disordered" evidence="1">
    <location>
        <begin position="1"/>
        <end position="33"/>
    </location>
</feature>
<evidence type="ECO:0000256" key="1">
    <source>
        <dbReference type="SAM" id="MobiDB-lite"/>
    </source>
</evidence>
<proteinExistence type="predicted"/>
<accession>A0AAW6DZZ6</accession>
<dbReference type="Proteomes" id="UP001211421">
    <property type="component" value="Unassembled WGS sequence"/>
</dbReference>
<gene>
    <name evidence="2" type="ORF">PNV70_03185</name>
</gene>
<name>A0AAW6DZZ6_9FIRM</name>
<organism evidence="2 3">
    <name type="scientific">Ruminococcus bicirculans</name>
    <name type="common">ex Wegman et al. 2014</name>
    <dbReference type="NCBI Taxonomy" id="1160721"/>
    <lineage>
        <taxon>Bacteria</taxon>
        <taxon>Bacillati</taxon>
        <taxon>Bacillota</taxon>
        <taxon>Clostridia</taxon>
        <taxon>Eubacteriales</taxon>
        <taxon>Oscillospiraceae</taxon>
        <taxon>Ruminococcus</taxon>
    </lineage>
</organism>
<dbReference type="AlphaFoldDB" id="A0AAW6DZZ6"/>
<dbReference type="EMBL" id="JAQMLS010000002">
    <property type="protein sequence ID" value="MDB8741070.1"/>
    <property type="molecule type" value="Genomic_DNA"/>
</dbReference>
<reference evidence="2" key="1">
    <citation type="submission" date="2023-01" db="EMBL/GenBank/DDBJ databases">
        <title>Human gut microbiome strain richness.</title>
        <authorList>
            <person name="Chen-Liaw A."/>
        </authorList>
    </citation>
    <scope>NUCLEOTIDE SEQUENCE</scope>
    <source>
        <strain evidence="2">D59st1_B8_D59t2_181005</strain>
    </source>
</reference>
<feature type="compositionally biased region" description="Low complexity" evidence="1">
    <location>
        <begin position="18"/>
        <end position="33"/>
    </location>
</feature>
<evidence type="ECO:0000313" key="3">
    <source>
        <dbReference type="Proteomes" id="UP001211421"/>
    </source>
</evidence>
<feature type="compositionally biased region" description="Polar residues" evidence="1">
    <location>
        <begin position="1"/>
        <end position="17"/>
    </location>
</feature>